<keyword evidence="7" id="KW-1185">Reference proteome</keyword>
<name>A0AB34J8X9_PRYPA</name>
<dbReference type="PRINTS" id="PR01102">
    <property type="entry name" value="5HT6RECEPTR"/>
</dbReference>
<dbReference type="Proteomes" id="UP001515480">
    <property type="component" value="Unassembled WGS sequence"/>
</dbReference>
<feature type="repeat" description="ANK" evidence="3">
    <location>
        <begin position="77"/>
        <end position="109"/>
    </location>
</feature>
<evidence type="ECO:0000313" key="7">
    <source>
        <dbReference type="Proteomes" id="UP001515480"/>
    </source>
</evidence>
<evidence type="ECO:0000313" key="6">
    <source>
        <dbReference type="EMBL" id="KAL1518490.1"/>
    </source>
</evidence>
<keyword evidence="5" id="KW-1133">Transmembrane helix</keyword>
<dbReference type="Pfam" id="PF12796">
    <property type="entry name" value="Ank_2"/>
    <property type="match status" value="3"/>
</dbReference>
<feature type="transmembrane region" description="Helical" evidence="5">
    <location>
        <begin position="717"/>
        <end position="737"/>
    </location>
</feature>
<dbReference type="Gene3D" id="1.25.40.20">
    <property type="entry name" value="Ankyrin repeat-containing domain"/>
    <property type="match status" value="4"/>
</dbReference>
<feature type="transmembrane region" description="Helical" evidence="5">
    <location>
        <begin position="427"/>
        <end position="450"/>
    </location>
</feature>
<feature type="transmembrane region" description="Helical" evidence="5">
    <location>
        <begin position="556"/>
        <end position="581"/>
    </location>
</feature>
<comment type="caution">
    <text evidence="6">The sequence shown here is derived from an EMBL/GenBank/DDBJ whole genome shotgun (WGS) entry which is preliminary data.</text>
</comment>
<evidence type="ECO:0000256" key="4">
    <source>
        <dbReference type="SAM" id="MobiDB-lite"/>
    </source>
</evidence>
<sequence>MDAPRPAPSERARALAAPSLNFAVSRGRLEAVRALSNGASAASLHDALRWAAFAGHLKLVQLLVQQGAALDAADAPTGRTAVHWAAYLGHAAVFRWLVGQGADVLRPESRLPQFTAVDVLVWKGRGELLSWLLERAHGAPHALQAPLLHALLSPAQLCRAAAGGHLQLVRWLLGLGAPVDAPDDDAKTALWHAAEQRHAPLCSWLVAHGASAALLSDGARAELLAVGAAAGDAALLRAALDAGAHPAEAGVCGVPPVHWSLRRGHHHCARLLLLAGADVLAPWADGGAVGARGELLAAARRDEPQPERAQCDPDALLERRRADERGRTLLHHAAATEGSQWLPLLVDDAALARHADCEGRLPLHVACAAGHRACAAALAERMAARGEPLDVEDGYGFTPADLLPRGVHLPAVRRDCRRALRVHGRRAAGLAALCAALPAALPPLALAAALRARHLEAVPSLLCPADRPLDGALAAAAVLALAYAAAAPLALPAPLLPAAALLLTQHELLRTMLAPADPPLPPHHRDPLLFLLPPLHTHKPSTPPPPPPPPPRAAAWVARLLHLAVHALAAVQLLGIALLVAPTALPSSAARRAAMASLLVAPAGCVDAAAAVWLSLPALALLSLVGAAAIAMQLPVLRTALPQARRAPPRSFPACHTPCALTSPARQVSLWWRALLPLVECAVPLLLGALFLPLLLASLHAPSADPRLLPACSPPPLPSLLASLPLLYALPAAAFWPSLARGHGITPQSLAISRAAHTLCALLTLAPRPAALLPLALLQAVACAATLAAPPAPPPPATRGLAALAAAAAAATLSLALPLPPHAQLLLLAAAPPLVLLGVLFVQPPRQLLAAAALRLRRLRARLPLASLDAAAARARAEEEEADEPPPAAEVAAAALGAMRWAAEERLDTLCRSHERYARASTFSAPAEEEARARLAAGHAAMAARLAMARTLVLGLERGEARRPPPPPPPPAAVERREPPRSPAGTAAAAELIDLAAKEFFDDAAPSPRAEGERPAVARGAAGGWAARDGGGGGGGTPPQKKPRGQVQLGGLAGKGRSSSFGRTPSFGRFRKGGGHTPG</sequence>
<evidence type="ECO:0000256" key="2">
    <source>
        <dbReference type="ARBA" id="ARBA00023043"/>
    </source>
</evidence>
<feature type="region of interest" description="Disordered" evidence="4">
    <location>
        <begin position="957"/>
        <end position="987"/>
    </location>
</feature>
<keyword evidence="5" id="KW-0472">Membrane</keyword>
<feature type="transmembrane region" description="Helical" evidence="5">
    <location>
        <begin position="471"/>
        <end position="491"/>
    </location>
</feature>
<protein>
    <submittedName>
        <fullName evidence="6">Uncharacterized protein</fullName>
    </submittedName>
</protein>
<feature type="transmembrane region" description="Helical" evidence="5">
    <location>
        <begin position="674"/>
        <end position="697"/>
    </location>
</feature>
<reference evidence="6 7" key="1">
    <citation type="journal article" date="2024" name="Science">
        <title>Giant polyketide synthase enzymes in the biosynthesis of giant marine polyether toxins.</title>
        <authorList>
            <person name="Fallon T.R."/>
            <person name="Shende V.V."/>
            <person name="Wierzbicki I.H."/>
            <person name="Pendleton A.L."/>
            <person name="Watervoot N.F."/>
            <person name="Auber R.P."/>
            <person name="Gonzalez D.J."/>
            <person name="Wisecaver J.H."/>
            <person name="Moore B.S."/>
        </authorList>
    </citation>
    <scope>NUCLEOTIDE SEQUENCE [LARGE SCALE GENOMIC DNA]</scope>
    <source>
        <strain evidence="6 7">12B1</strain>
    </source>
</reference>
<proteinExistence type="predicted"/>
<feature type="compositionally biased region" description="Low complexity" evidence="4">
    <location>
        <begin position="1017"/>
        <end position="1028"/>
    </location>
</feature>
<evidence type="ECO:0000256" key="3">
    <source>
        <dbReference type="PROSITE-ProRule" id="PRU00023"/>
    </source>
</evidence>
<feature type="repeat" description="ANK" evidence="3">
    <location>
        <begin position="358"/>
        <end position="394"/>
    </location>
</feature>
<dbReference type="SMART" id="SM00248">
    <property type="entry name" value="ANK"/>
    <property type="match status" value="6"/>
</dbReference>
<dbReference type="SUPFAM" id="SSF48403">
    <property type="entry name" value="Ankyrin repeat"/>
    <property type="match status" value="1"/>
</dbReference>
<dbReference type="InterPro" id="IPR036770">
    <property type="entry name" value="Ankyrin_rpt-contain_sf"/>
</dbReference>
<dbReference type="EMBL" id="JBGBPQ010000010">
    <property type="protein sequence ID" value="KAL1518490.1"/>
    <property type="molecule type" value="Genomic_DNA"/>
</dbReference>
<organism evidence="6 7">
    <name type="scientific">Prymnesium parvum</name>
    <name type="common">Toxic golden alga</name>
    <dbReference type="NCBI Taxonomy" id="97485"/>
    <lineage>
        <taxon>Eukaryota</taxon>
        <taxon>Haptista</taxon>
        <taxon>Haptophyta</taxon>
        <taxon>Prymnesiophyceae</taxon>
        <taxon>Prymnesiales</taxon>
        <taxon>Prymnesiaceae</taxon>
        <taxon>Prymnesium</taxon>
    </lineage>
</organism>
<feature type="region of interest" description="Disordered" evidence="4">
    <location>
        <begin position="1005"/>
        <end position="1079"/>
    </location>
</feature>
<keyword evidence="1" id="KW-0677">Repeat</keyword>
<feature type="compositionally biased region" description="Basic residues" evidence="4">
    <location>
        <begin position="1069"/>
        <end position="1079"/>
    </location>
</feature>
<dbReference type="PROSITE" id="PS50297">
    <property type="entry name" value="ANK_REP_REGION"/>
    <property type="match status" value="2"/>
</dbReference>
<dbReference type="AlphaFoldDB" id="A0AB34J8X9"/>
<feature type="transmembrane region" description="Helical" evidence="5">
    <location>
        <begin position="801"/>
        <end position="819"/>
    </location>
</feature>
<dbReference type="PROSITE" id="PS50088">
    <property type="entry name" value="ANK_REPEAT"/>
    <property type="match status" value="3"/>
</dbReference>
<gene>
    <name evidence="6" type="ORF">AB1Y20_002781</name>
</gene>
<feature type="transmembrane region" description="Helical" evidence="5">
    <location>
        <begin position="620"/>
        <end position="641"/>
    </location>
</feature>
<dbReference type="PANTHER" id="PTHR24198">
    <property type="entry name" value="ANKYRIN REPEAT AND PROTEIN KINASE DOMAIN-CONTAINING PROTEIN"/>
    <property type="match status" value="1"/>
</dbReference>
<keyword evidence="5" id="KW-0812">Transmembrane</keyword>
<keyword evidence="2 3" id="KW-0040">ANK repeat</keyword>
<dbReference type="PANTHER" id="PTHR24198:SF165">
    <property type="entry name" value="ANKYRIN REPEAT-CONTAINING PROTEIN-RELATED"/>
    <property type="match status" value="1"/>
</dbReference>
<evidence type="ECO:0000256" key="5">
    <source>
        <dbReference type="SAM" id="Phobius"/>
    </source>
</evidence>
<accession>A0AB34J8X9</accession>
<feature type="transmembrane region" description="Helical" evidence="5">
    <location>
        <begin position="825"/>
        <end position="842"/>
    </location>
</feature>
<feature type="transmembrane region" description="Helical" evidence="5">
    <location>
        <begin position="593"/>
        <end position="614"/>
    </location>
</feature>
<evidence type="ECO:0000256" key="1">
    <source>
        <dbReference type="ARBA" id="ARBA00022737"/>
    </source>
</evidence>
<feature type="repeat" description="ANK" evidence="3">
    <location>
        <begin position="43"/>
        <end position="75"/>
    </location>
</feature>
<dbReference type="InterPro" id="IPR002110">
    <property type="entry name" value="Ankyrin_rpt"/>
</dbReference>